<name>A0AC35GVR9_9BILA</name>
<sequence length="126" mass="14790">MSTSLFKVNYQKVYFVTQSSQNGSEIVNISSGQTKRIDQRLPIGCVCHAIEYTDENIGTQYLYDILCPDYEPQKVNFGELFEPFAIHMYQFQVIQKFCFGNEIFYLQSPHYDGLRIKDIYQTSEKR</sequence>
<dbReference type="Proteomes" id="UP000887580">
    <property type="component" value="Unplaced"/>
</dbReference>
<accession>A0AC35GVR9</accession>
<evidence type="ECO:0000313" key="2">
    <source>
        <dbReference type="WBParaSite" id="PS1159_v2.g9234.t1"/>
    </source>
</evidence>
<reference evidence="2" key="1">
    <citation type="submission" date="2022-11" db="UniProtKB">
        <authorList>
            <consortium name="WormBaseParasite"/>
        </authorList>
    </citation>
    <scope>IDENTIFICATION</scope>
</reference>
<organism evidence="1 2">
    <name type="scientific">Panagrolaimus sp. PS1159</name>
    <dbReference type="NCBI Taxonomy" id="55785"/>
    <lineage>
        <taxon>Eukaryota</taxon>
        <taxon>Metazoa</taxon>
        <taxon>Ecdysozoa</taxon>
        <taxon>Nematoda</taxon>
        <taxon>Chromadorea</taxon>
        <taxon>Rhabditida</taxon>
        <taxon>Tylenchina</taxon>
        <taxon>Panagrolaimomorpha</taxon>
        <taxon>Panagrolaimoidea</taxon>
        <taxon>Panagrolaimidae</taxon>
        <taxon>Panagrolaimus</taxon>
    </lineage>
</organism>
<proteinExistence type="predicted"/>
<dbReference type="WBParaSite" id="PS1159_v2.g9234.t1">
    <property type="protein sequence ID" value="PS1159_v2.g9234.t1"/>
    <property type="gene ID" value="PS1159_v2.g9234"/>
</dbReference>
<protein>
    <submittedName>
        <fullName evidence="2">Uncharacterized protein</fullName>
    </submittedName>
</protein>
<evidence type="ECO:0000313" key="1">
    <source>
        <dbReference type="Proteomes" id="UP000887580"/>
    </source>
</evidence>